<keyword evidence="2" id="KW-0285">Flavoprotein</keyword>
<dbReference type="InterPro" id="IPR023753">
    <property type="entry name" value="FAD/NAD-binding_dom"/>
</dbReference>
<dbReference type="InterPro" id="IPR051169">
    <property type="entry name" value="NADH-Q_oxidoreductase"/>
</dbReference>
<organism evidence="6 7">
    <name type="scientific">Thalassiosira pseudonana</name>
    <name type="common">Marine diatom</name>
    <name type="synonym">Cyclotella nana</name>
    <dbReference type="NCBI Taxonomy" id="35128"/>
    <lineage>
        <taxon>Eukaryota</taxon>
        <taxon>Sar</taxon>
        <taxon>Stramenopiles</taxon>
        <taxon>Ochrophyta</taxon>
        <taxon>Bacillariophyta</taxon>
        <taxon>Coscinodiscophyceae</taxon>
        <taxon>Thalassiosirophycidae</taxon>
        <taxon>Thalassiosirales</taxon>
        <taxon>Thalassiosiraceae</taxon>
        <taxon>Thalassiosira</taxon>
    </lineage>
</organism>
<keyword evidence="7" id="KW-1185">Reference proteome</keyword>
<dbReference type="PRINTS" id="PR00411">
    <property type="entry name" value="PNDRDTASEI"/>
</dbReference>
<dbReference type="Gene3D" id="3.50.50.100">
    <property type="match status" value="1"/>
</dbReference>
<sequence>QPHVVILGGGFGGINTALTLPSLPWNSHSVSSGKQETSCIQPRITLIDKSERFVFLPLLYELCVEDASLDEVAPTFKTLLESTQVEGIDVNNQQVVIYKSTTNTIETIDYDALVIATGAEISLDAIPGATEYALPFYTVEQCLELKRRLALLDSYLDERAKMEEMQQKVNVVVVGGGYSGVELALNLVARLGGGDDDGDVKVSLVHRGEQVLEYATEYNRKAGMERLVEAGVNVLTSTSVVEVTPWEEETQHSSSALTKQQCMVKLSTSGVSNDETSLLPTTILLWTAGATPTSKVNAGVRNSILPRDVMGRILTSPTLNVPEYPNVFAIGDCSRPKKVPYPGTAQVAMQMATVAAWNIYATLSNDSNAGKARAGSNRETVKLLPFSFLNLGEMMTLGSNDATITTLGGRVGLSGPAASWLRRLIYAARMPT</sequence>
<dbReference type="GeneID" id="7448217"/>
<keyword evidence="4" id="KW-0560">Oxidoreductase</keyword>
<proteinExistence type="predicted"/>
<feature type="non-terminal residue" evidence="6">
    <location>
        <position position="432"/>
    </location>
</feature>
<evidence type="ECO:0000313" key="7">
    <source>
        <dbReference type="Proteomes" id="UP000001449"/>
    </source>
</evidence>
<dbReference type="GO" id="GO:0016491">
    <property type="term" value="F:oxidoreductase activity"/>
    <property type="evidence" value="ECO:0000318"/>
    <property type="project" value="GO_Central"/>
</dbReference>
<protein>
    <recommendedName>
        <fullName evidence="5">FAD/NAD(P)-binding domain-containing protein</fullName>
    </recommendedName>
</protein>
<dbReference type="AlphaFoldDB" id="B8CFU2"/>
<keyword evidence="3" id="KW-0274">FAD</keyword>
<evidence type="ECO:0000256" key="4">
    <source>
        <dbReference type="ARBA" id="ARBA00023002"/>
    </source>
</evidence>
<dbReference type="InParanoid" id="B8CFU2"/>
<evidence type="ECO:0000256" key="1">
    <source>
        <dbReference type="ARBA" id="ARBA00001974"/>
    </source>
</evidence>
<name>B8CFU2_THAPS</name>
<dbReference type="eggNOG" id="KOG2495">
    <property type="taxonomic scope" value="Eukaryota"/>
</dbReference>
<evidence type="ECO:0000313" key="6">
    <source>
        <dbReference type="EMBL" id="EED87856.1"/>
    </source>
</evidence>
<reference evidence="6 7" key="1">
    <citation type="journal article" date="2004" name="Science">
        <title>The genome of the diatom Thalassiosira pseudonana: ecology, evolution, and metabolism.</title>
        <authorList>
            <person name="Armbrust E.V."/>
            <person name="Berges J.A."/>
            <person name="Bowler C."/>
            <person name="Green B.R."/>
            <person name="Martinez D."/>
            <person name="Putnam N.H."/>
            <person name="Zhou S."/>
            <person name="Allen A.E."/>
            <person name="Apt K.E."/>
            <person name="Bechner M."/>
            <person name="Brzezinski M.A."/>
            <person name="Chaal B.K."/>
            <person name="Chiovitti A."/>
            <person name="Davis A.K."/>
            <person name="Demarest M.S."/>
            <person name="Detter J.C."/>
            <person name="Glavina T."/>
            <person name="Goodstein D."/>
            <person name="Hadi M.Z."/>
            <person name="Hellsten U."/>
            <person name="Hildebrand M."/>
            <person name="Jenkins B.D."/>
            <person name="Jurka J."/>
            <person name="Kapitonov V.V."/>
            <person name="Kroger N."/>
            <person name="Lau W.W."/>
            <person name="Lane T.W."/>
            <person name="Larimer F.W."/>
            <person name="Lippmeier J.C."/>
            <person name="Lucas S."/>
            <person name="Medina M."/>
            <person name="Montsant A."/>
            <person name="Obornik M."/>
            <person name="Parker M.S."/>
            <person name="Palenik B."/>
            <person name="Pazour G.J."/>
            <person name="Richardson P.M."/>
            <person name="Rynearson T.A."/>
            <person name="Saito M.A."/>
            <person name="Schwartz D.C."/>
            <person name="Thamatrakoln K."/>
            <person name="Valentin K."/>
            <person name="Vardi A."/>
            <person name="Wilkerson F.P."/>
            <person name="Rokhsar D.S."/>
        </authorList>
    </citation>
    <scope>NUCLEOTIDE SEQUENCE [LARGE SCALE GENOMIC DNA]</scope>
    <source>
        <strain evidence="6 7">CCMP1335</strain>
    </source>
</reference>
<dbReference type="STRING" id="35128.B8CFU2"/>
<dbReference type="Proteomes" id="UP000001449">
    <property type="component" value="Chromosome 22"/>
</dbReference>
<dbReference type="KEGG" id="tps:THAPSDRAFT_38602"/>
<dbReference type="PRINTS" id="PR00368">
    <property type="entry name" value="FADPNR"/>
</dbReference>
<evidence type="ECO:0000256" key="2">
    <source>
        <dbReference type="ARBA" id="ARBA00022630"/>
    </source>
</evidence>
<dbReference type="PANTHER" id="PTHR42913">
    <property type="entry name" value="APOPTOSIS-INDUCING FACTOR 1"/>
    <property type="match status" value="1"/>
</dbReference>
<gene>
    <name evidence="6" type="ORF">THAPSDRAFT_38602</name>
</gene>
<reference evidence="6 7" key="2">
    <citation type="journal article" date="2008" name="Nature">
        <title>The Phaeodactylum genome reveals the evolutionary history of diatom genomes.</title>
        <authorList>
            <person name="Bowler C."/>
            <person name="Allen A.E."/>
            <person name="Badger J.H."/>
            <person name="Grimwood J."/>
            <person name="Jabbari K."/>
            <person name="Kuo A."/>
            <person name="Maheswari U."/>
            <person name="Martens C."/>
            <person name="Maumus F."/>
            <person name="Otillar R.P."/>
            <person name="Rayko E."/>
            <person name="Salamov A."/>
            <person name="Vandepoele K."/>
            <person name="Beszteri B."/>
            <person name="Gruber A."/>
            <person name="Heijde M."/>
            <person name="Katinka M."/>
            <person name="Mock T."/>
            <person name="Valentin K."/>
            <person name="Verret F."/>
            <person name="Berges J.A."/>
            <person name="Brownlee C."/>
            <person name="Cadoret J.P."/>
            <person name="Chiovitti A."/>
            <person name="Choi C.J."/>
            <person name="Coesel S."/>
            <person name="De Martino A."/>
            <person name="Detter J.C."/>
            <person name="Durkin C."/>
            <person name="Falciatore A."/>
            <person name="Fournet J."/>
            <person name="Haruta M."/>
            <person name="Huysman M.J."/>
            <person name="Jenkins B.D."/>
            <person name="Jiroutova K."/>
            <person name="Jorgensen R.E."/>
            <person name="Joubert Y."/>
            <person name="Kaplan A."/>
            <person name="Kroger N."/>
            <person name="Kroth P.G."/>
            <person name="La Roche J."/>
            <person name="Lindquist E."/>
            <person name="Lommer M."/>
            <person name="Martin-Jezequel V."/>
            <person name="Lopez P.J."/>
            <person name="Lucas S."/>
            <person name="Mangogna M."/>
            <person name="McGinnis K."/>
            <person name="Medlin L.K."/>
            <person name="Montsant A."/>
            <person name="Oudot-Le Secq M.P."/>
            <person name="Napoli C."/>
            <person name="Obornik M."/>
            <person name="Parker M.S."/>
            <person name="Petit J.L."/>
            <person name="Porcel B.M."/>
            <person name="Poulsen N."/>
            <person name="Robison M."/>
            <person name="Rychlewski L."/>
            <person name="Rynearson T.A."/>
            <person name="Schmutz J."/>
            <person name="Shapiro H."/>
            <person name="Siaut M."/>
            <person name="Stanley M."/>
            <person name="Sussman M.R."/>
            <person name="Taylor A.R."/>
            <person name="Vardi A."/>
            <person name="von Dassow P."/>
            <person name="Vyverman W."/>
            <person name="Willis A."/>
            <person name="Wyrwicz L.S."/>
            <person name="Rokhsar D.S."/>
            <person name="Weissenbach J."/>
            <person name="Armbrust E.V."/>
            <person name="Green B.R."/>
            <person name="Van de Peer Y."/>
            <person name="Grigoriev I.V."/>
        </authorList>
    </citation>
    <scope>NUCLEOTIDE SEQUENCE [LARGE SCALE GENOMIC DNA]</scope>
    <source>
        <strain evidence="6 7">CCMP1335</strain>
    </source>
</reference>
<dbReference type="RefSeq" id="XP_002295076.1">
    <property type="nucleotide sequence ID" value="XM_002295040.1"/>
</dbReference>
<dbReference type="Pfam" id="PF07992">
    <property type="entry name" value="Pyr_redox_2"/>
    <property type="match status" value="1"/>
</dbReference>
<dbReference type="EMBL" id="CM000653">
    <property type="protein sequence ID" value="EED87856.1"/>
    <property type="molecule type" value="Genomic_DNA"/>
</dbReference>
<feature type="non-terminal residue" evidence="6">
    <location>
        <position position="1"/>
    </location>
</feature>
<feature type="domain" description="FAD/NAD(P)-binding" evidence="5">
    <location>
        <begin position="3"/>
        <end position="352"/>
    </location>
</feature>
<dbReference type="InterPro" id="IPR036188">
    <property type="entry name" value="FAD/NAD-bd_sf"/>
</dbReference>
<evidence type="ECO:0000256" key="3">
    <source>
        <dbReference type="ARBA" id="ARBA00022827"/>
    </source>
</evidence>
<dbReference type="HOGENOM" id="CLU_021377_7_1_1"/>
<dbReference type="PANTHER" id="PTHR42913:SF4">
    <property type="entry name" value="ALTERNATIVE NAD(P)H-UBIQUINONE OXIDOREDUCTASE C1, CHLOROPLASTIC_MITOCHONDRIAL"/>
    <property type="match status" value="1"/>
</dbReference>
<dbReference type="OMA" id="GTPMKFG"/>
<accession>B8CFU2</accession>
<comment type="cofactor">
    <cofactor evidence="1">
        <name>FAD</name>
        <dbReference type="ChEBI" id="CHEBI:57692"/>
    </cofactor>
</comment>
<dbReference type="PaxDb" id="35128-Thaps38602"/>
<evidence type="ECO:0000259" key="5">
    <source>
        <dbReference type="Pfam" id="PF07992"/>
    </source>
</evidence>
<dbReference type="SUPFAM" id="SSF51905">
    <property type="entry name" value="FAD/NAD(P)-binding domain"/>
    <property type="match status" value="2"/>
</dbReference>
<dbReference type="GO" id="GO:0005739">
    <property type="term" value="C:mitochondrion"/>
    <property type="evidence" value="ECO:0000318"/>
    <property type="project" value="GO_Central"/>
</dbReference>